<dbReference type="PROSITE" id="PS50177">
    <property type="entry name" value="NTF2_DOMAIN"/>
    <property type="match status" value="1"/>
</dbReference>
<sequence>MTTYNAETGILEILAKLEDDDLFALARTVTQGLLKKNSRDEAVKVILKYSANEISILRRKAVTREILFSYLDDKNIRIKLPTTKNDLIDHILELWKVPKESHQESSQALENINSQQINTDKSGQEDSINLLAEQFTKWFYSMMNGDEAIGSEHFYPDAKLKLNIYTNDNCDTTVLENSPEGIVQALFQLKLQHNLFFNPNVSKEGIQGRMDPHGLVMVLACGTLHVQQACAGVFEQVFALARDPFCDNNWKIKNCEMNLRSKSGVIGPPSLCDAELTSDLLMLPSS</sequence>
<dbReference type="AlphaFoldDB" id="A0AAV8W7A7"/>
<gene>
    <name evidence="2" type="ORF">NQ315_004296</name>
</gene>
<protein>
    <recommendedName>
        <fullName evidence="1">NTF2 domain-containing protein</fullName>
    </recommendedName>
</protein>
<proteinExistence type="predicted"/>
<dbReference type="InterPro" id="IPR026698">
    <property type="entry name" value="UPF_C3orf38"/>
</dbReference>
<dbReference type="Gene3D" id="3.10.450.50">
    <property type="match status" value="1"/>
</dbReference>
<evidence type="ECO:0000313" key="3">
    <source>
        <dbReference type="Proteomes" id="UP001159042"/>
    </source>
</evidence>
<evidence type="ECO:0000259" key="1">
    <source>
        <dbReference type="PROSITE" id="PS50177"/>
    </source>
</evidence>
<keyword evidence="3" id="KW-1185">Reference proteome</keyword>
<dbReference type="Proteomes" id="UP001159042">
    <property type="component" value="Unassembled WGS sequence"/>
</dbReference>
<reference evidence="2 3" key="1">
    <citation type="journal article" date="2023" name="Insect Mol. Biol.">
        <title>Genome sequencing provides insights into the evolution of gene families encoding plant cell wall-degrading enzymes in longhorned beetles.</title>
        <authorList>
            <person name="Shin N.R."/>
            <person name="Okamura Y."/>
            <person name="Kirsch R."/>
            <person name="Pauchet Y."/>
        </authorList>
    </citation>
    <scope>NUCLEOTIDE SEQUENCE [LARGE SCALE GENOMIC DNA]</scope>
    <source>
        <strain evidence="2">EAD_L_NR</strain>
    </source>
</reference>
<dbReference type="PANTHER" id="PTHR21084:SF1">
    <property type="entry name" value="DENSE INCISORS"/>
    <property type="match status" value="1"/>
</dbReference>
<evidence type="ECO:0000313" key="2">
    <source>
        <dbReference type="EMBL" id="KAJ8922353.1"/>
    </source>
</evidence>
<dbReference type="Pfam" id="PF15008">
    <property type="entry name" value="DUF4518"/>
    <property type="match status" value="1"/>
</dbReference>
<dbReference type="InterPro" id="IPR032710">
    <property type="entry name" value="NTF2-like_dom_sf"/>
</dbReference>
<dbReference type="SUPFAM" id="SSF54427">
    <property type="entry name" value="NTF2-like"/>
    <property type="match status" value="1"/>
</dbReference>
<comment type="caution">
    <text evidence="2">The sequence shown here is derived from an EMBL/GenBank/DDBJ whole genome shotgun (WGS) entry which is preliminary data.</text>
</comment>
<dbReference type="PANTHER" id="PTHR21084">
    <property type="entry name" value="DENSE INCISORS"/>
    <property type="match status" value="1"/>
</dbReference>
<accession>A0AAV8W7A7</accession>
<dbReference type="InterPro" id="IPR018222">
    <property type="entry name" value="Nuclear_transport_factor_2_euk"/>
</dbReference>
<organism evidence="2 3">
    <name type="scientific">Exocentrus adspersus</name>
    <dbReference type="NCBI Taxonomy" id="1586481"/>
    <lineage>
        <taxon>Eukaryota</taxon>
        <taxon>Metazoa</taxon>
        <taxon>Ecdysozoa</taxon>
        <taxon>Arthropoda</taxon>
        <taxon>Hexapoda</taxon>
        <taxon>Insecta</taxon>
        <taxon>Pterygota</taxon>
        <taxon>Neoptera</taxon>
        <taxon>Endopterygota</taxon>
        <taxon>Coleoptera</taxon>
        <taxon>Polyphaga</taxon>
        <taxon>Cucujiformia</taxon>
        <taxon>Chrysomeloidea</taxon>
        <taxon>Cerambycidae</taxon>
        <taxon>Lamiinae</taxon>
        <taxon>Acanthocinini</taxon>
        <taxon>Exocentrus</taxon>
    </lineage>
</organism>
<name>A0AAV8W7A7_9CUCU</name>
<dbReference type="EMBL" id="JANEYG010000007">
    <property type="protein sequence ID" value="KAJ8922353.1"/>
    <property type="molecule type" value="Genomic_DNA"/>
</dbReference>
<feature type="domain" description="NTF2" evidence="1">
    <location>
        <begin position="131"/>
        <end position="259"/>
    </location>
</feature>